<evidence type="ECO:0008006" key="4">
    <source>
        <dbReference type="Google" id="ProtNLM"/>
    </source>
</evidence>
<keyword evidence="3" id="KW-1185">Reference proteome</keyword>
<evidence type="ECO:0000313" key="3">
    <source>
        <dbReference type="Proteomes" id="UP000028549"/>
    </source>
</evidence>
<dbReference type="InterPro" id="IPR001753">
    <property type="entry name" value="Enoyl-CoA_hydra/iso"/>
</dbReference>
<dbReference type="CDD" id="cd06558">
    <property type="entry name" value="crotonase-like"/>
    <property type="match status" value="1"/>
</dbReference>
<proteinExistence type="predicted"/>
<dbReference type="Gene3D" id="3.90.226.10">
    <property type="entry name" value="2-enoyl-CoA Hydratase, Chain A, domain 1"/>
    <property type="match status" value="1"/>
</dbReference>
<name>A0A084H3H3_METID</name>
<dbReference type="Pfam" id="PF00378">
    <property type="entry name" value="ECH_1"/>
    <property type="match status" value="1"/>
</dbReference>
<dbReference type="GO" id="GO:0005829">
    <property type="term" value="C:cytosol"/>
    <property type="evidence" value="ECO:0007669"/>
    <property type="project" value="TreeGrafter"/>
</dbReference>
<reference evidence="2 3" key="1">
    <citation type="journal article" date="2005" name="Int. J. Syst. Evol. Microbiol.">
        <title>Bacillus cibi sp. nov., isolated from jeotgal, a traditional Korean fermented seafood.</title>
        <authorList>
            <person name="Yoon J.H."/>
            <person name="Lee C.H."/>
            <person name="Oh T.K."/>
        </authorList>
    </citation>
    <scope>NUCLEOTIDE SEQUENCE [LARGE SCALE GENOMIC DNA]</scope>
    <source>
        <strain evidence="2 3">DSM 16189</strain>
    </source>
</reference>
<sequence>MGKVTAVESEGILQVTLNRPERRNAIDFDVMNELSQILASALDNERILALTITGSGTKAFCSGGDLSVFHALETEEEAFEMLSRMGDILYRIAAFPLPVFALINGTAVGGGMEIAAAADFRLVSVGADLGFIQGSQAITTGWGGGTLLFEKIQHDAAMTMLMSGRKLGALKAKELGFASEVLEASDFESKALRYVKESLVSFPPVLKAYKQMQVEKWMATGLRDRMNKEIRQCAKLWTGEEHMRLVQKFLAKNDAAKKSL</sequence>
<dbReference type="PANTHER" id="PTHR11941:SF27">
    <property type="entry name" value="ETHYLMALONYL-COA DECARBOXYLASE"/>
    <property type="match status" value="1"/>
</dbReference>
<dbReference type="OrthoDB" id="9775794at2"/>
<protein>
    <recommendedName>
        <fullName evidence="4">Enoyl-CoA hydratase</fullName>
    </recommendedName>
</protein>
<dbReference type="GO" id="GO:0016829">
    <property type="term" value="F:lyase activity"/>
    <property type="evidence" value="ECO:0007669"/>
    <property type="project" value="UniProtKB-KW"/>
</dbReference>
<accession>A0A084H3H3</accession>
<keyword evidence="1" id="KW-0456">Lyase</keyword>
<gene>
    <name evidence="2" type="ORF">GS18_0204205</name>
</gene>
<dbReference type="SUPFAM" id="SSF52096">
    <property type="entry name" value="ClpP/crotonase"/>
    <property type="match status" value="1"/>
</dbReference>
<dbReference type="STRING" id="246786.GS18_0204205"/>
<evidence type="ECO:0000313" key="2">
    <source>
        <dbReference type="EMBL" id="KEZ54135.1"/>
    </source>
</evidence>
<dbReference type="EMBL" id="JNVC02000001">
    <property type="protein sequence ID" value="KEZ54135.1"/>
    <property type="molecule type" value="Genomic_DNA"/>
</dbReference>
<dbReference type="InterPro" id="IPR029045">
    <property type="entry name" value="ClpP/crotonase-like_dom_sf"/>
</dbReference>
<dbReference type="GO" id="GO:0006635">
    <property type="term" value="P:fatty acid beta-oxidation"/>
    <property type="evidence" value="ECO:0007669"/>
    <property type="project" value="TreeGrafter"/>
</dbReference>
<dbReference type="PANTHER" id="PTHR11941">
    <property type="entry name" value="ENOYL-COA HYDRATASE-RELATED"/>
    <property type="match status" value="1"/>
</dbReference>
<dbReference type="RefSeq" id="WP_029285041.1">
    <property type="nucleotide sequence ID" value="NZ_CP176757.1"/>
</dbReference>
<organism evidence="2 3">
    <name type="scientific">Metabacillus indicus</name>
    <name type="common">Bacillus indicus</name>
    <dbReference type="NCBI Taxonomy" id="246786"/>
    <lineage>
        <taxon>Bacteria</taxon>
        <taxon>Bacillati</taxon>
        <taxon>Bacillota</taxon>
        <taxon>Bacilli</taxon>
        <taxon>Bacillales</taxon>
        <taxon>Bacillaceae</taxon>
        <taxon>Metabacillus</taxon>
    </lineage>
</organism>
<comment type="caution">
    <text evidence="2">The sequence shown here is derived from an EMBL/GenBank/DDBJ whole genome shotgun (WGS) entry which is preliminary data.</text>
</comment>
<dbReference type="AlphaFoldDB" id="A0A084H3H3"/>
<dbReference type="Proteomes" id="UP000028549">
    <property type="component" value="Unassembled WGS sequence"/>
</dbReference>
<evidence type="ECO:0000256" key="1">
    <source>
        <dbReference type="ARBA" id="ARBA00023239"/>
    </source>
</evidence>